<dbReference type="EMBL" id="SMKU01000014">
    <property type="protein sequence ID" value="TDD95122.1"/>
    <property type="molecule type" value="Genomic_DNA"/>
</dbReference>
<name>A0A4R5CDA0_9ACTN</name>
<organism evidence="2 3">
    <name type="scientific">Actinomadura rubrisoli</name>
    <dbReference type="NCBI Taxonomy" id="2530368"/>
    <lineage>
        <taxon>Bacteria</taxon>
        <taxon>Bacillati</taxon>
        <taxon>Actinomycetota</taxon>
        <taxon>Actinomycetes</taxon>
        <taxon>Streptosporangiales</taxon>
        <taxon>Thermomonosporaceae</taxon>
        <taxon>Actinomadura</taxon>
    </lineage>
</organism>
<dbReference type="SUPFAM" id="SSF47336">
    <property type="entry name" value="ACP-like"/>
    <property type="match status" value="1"/>
</dbReference>
<keyword evidence="3" id="KW-1185">Reference proteome</keyword>
<reference evidence="2 3" key="1">
    <citation type="submission" date="2019-03" db="EMBL/GenBank/DDBJ databases">
        <title>Draft genome sequences of novel Actinobacteria.</title>
        <authorList>
            <person name="Sahin N."/>
            <person name="Ay H."/>
            <person name="Saygin H."/>
        </authorList>
    </citation>
    <scope>NUCLEOTIDE SEQUENCE [LARGE SCALE GENOMIC DNA]</scope>
    <source>
        <strain evidence="2 3">H3C3</strain>
    </source>
</reference>
<evidence type="ECO:0000259" key="1">
    <source>
        <dbReference type="Pfam" id="PF00550"/>
    </source>
</evidence>
<dbReference type="Proteomes" id="UP000294513">
    <property type="component" value="Unassembled WGS sequence"/>
</dbReference>
<dbReference type="InterPro" id="IPR009081">
    <property type="entry name" value="PP-bd_ACP"/>
</dbReference>
<evidence type="ECO:0000313" key="2">
    <source>
        <dbReference type="EMBL" id="TDD95122.1"/>
    </source>
</evidence>
<comment type="caution">
    <text evidence="2">The sequence shown here is derived from an EMBL/GenBank/DDBJ whole genome shotgun (WGS) entry which is preliminary data.</text>
</comment>
<dbReference type="AlphaFoldDB" id="A0A4R5CDA0"/>
<evidence type="ECO:0000313" key="3">
    <source>
        <dbReference type="Proteomes" id="UP000294513"/>
    </source>
</evidence>
<protein>
    <submittedName>
        <fullName evidence="2">Acyl carrier protein</fullName>
    </submittedName>
</protein>
<dbReference type="RefSeq" id="WP_131889678.1">
    <property type="nucleotide sequence ID" value="NZ_SMKU01000014.1"/>
</dbReference>
<dbReference type="Gene3D" id="1.10.1200.10">
    <property type="entry name" value="ACP-like"/>
    <property type="match status" value="1"/>
</dbReference>
<gene>
    <name evidence="2" type="ORF">E1298_05610</name>
</gene>
<feature type="domain" description="Carrier" evidence="1">
    <location>
        <begin position="14"/>
        <end position="63"/>
    </location>
</feature>
<proteinExistence type="predicted"/>
<dbReference type="Pfam" id="PF00550">
    <property type="entry name" value="PP-binding"/>
    <property type="match status" value="1"/>
</dbReference>
<dbReference type="InterPro" id="IPR036736">
    <property type="entry name" value="ACP-like_sf"/>
</dbReference>
<accession>A0A4R5CDA0</accession>
<sequence length="91" mass="9930">MSSPDGDRERILATVTDIVSAEFSVPGEQLDPATVLLRTEGGESVKLMRATARIEDEFGVRILSRQQATWSINDFVDQVLLALASASARRP</sequence>